<proteinExistence type="predicted"/>
<dbReference type="Gene3D" id="3.30.420.10">
    <property type="entry name" value="Ribonuclease H-like superfamily/Ribonuclease H"/>
    <property type="match status" value="1"/>
</dbReference>
<dbReference type="AlphaFoldDB" id="A0A9Q3PPW8"/>
<dbReference type="GO" id="GO:0015074">
    <property type="term" value="P:DNA integration"/>
    <property type="evidence" value="ECO:0007669"/>
    <property type="project" value="InterPro"/>
</dbReference>
<dbReference type="GO" id="GO:0005634">
    <property type="term" value="C:nucleus"/>
    <property type="evidence" value="ECO:0007669"/>
    <property type="project" value="UniProtKB-ARBA"/>
</dbReference>
<reference evidence="3" key="1">
    <citation type="submission" date="2021-03" db="EMBL/GenBank/DDBJ databases">
        <title>Draft genome sequence of rust myrtle Austropuccinia psidii MF-1, a brazilian biotype.</title>
        <authorList>
            <person name="Quecine M.C."/>
            <person name="Pachon D.M.R."/>
            <person name="Bonatelli M.L."/>
            <person name="Correr F.H."/>
            <person name="Franceschini L.M."/>
            <person name="Leite T.F."/>
            <person name="Margarido G.R.A."/>
            <person name="Almeida C.A."/>
            <person name="Ferrarezi J.A."/>
            <person name="Labate C.A."/>
        </authorList>
    </citation>
    <scope>NUCLEOTIDE SEQUENCE</scope>
    <source>
        <strain evidence="3">MF-1</strain>
    </source>
</reference>
<protein>
    <recommendedName>
        <fullName evidence="2">Integrase catalytic domain-containing protein</fullName>
    </recommendedName>
</protein>
<dbReference type="OrthoDB" id="2288803at2759"/>
<feature type="domain" description="Integrase catalytic" evidence="2">
    <location>
        <begin position="1"/>
        <end position="121"/>
    </location>
</feature>
<dbReference type="PROSITE" id="PS50994">
    <property type="entry name" value="INTEGRASE"/>
    <property type="match status" value="1"/>
</dbReference>
<evidence type="ECO:0000259" key="2">
    <source>
        <dbReference type="PROSITE" id="PS50994"/>
    </source>
</evidence>
<organism evidence="3 4">
    <name type="scientific">Austropuccinia psidii MF-1</name>
    <dbReference type="NCBI Taxonomy" id="1389203"/>
    <lineage>
        <taxon>Eukaryota</taxon>
        <taxon>Fungi</taxon>
        <taxon>Dikarya</taxon>
        <taxon>Basidiomycota</taxon>
        <taxon>Pucciniomycotina</taxon>
        <taxon>Pucciniomycetes</taxon>
        <taxon>Pucciniales</taxon>
        <taxon>Sphaerophragmiaceae</taxon>
        <taxon>Austropuccinia</taxon>
    </lineage>
</organism>
<comment type="caution">
    <text evidence="3">The sequence shown here is derived from an EMBL/GenBank/DDBJ whole genome shotgun (WGS) entry which is preliminary data.</text>
</comment>
<sequence>MDTALLIWNRVISHTGLFKNITSDRDPRFTSALWTNLHKLLGTKLSFSTAYHPKTDGLAERMIKTLEDMIRRFCAYGLEFKDSDGFTHDWCTLIPALELAYKTSIHASTGETPAMLEKGWNPKIPLLLDKVGNHSNKSINDAFEYAKQKWDKSHKTPEFKVGDLILVSTLNFNNIKGPKKLKDSFAGQFTIKTLHGTNAVQVELSGELENKHPAFPVSLIKH</sequence>
<dbReference type="SUPFAM" id="SSF53098">
    <property type="entry name" value="Ribonuclease H-like"/>
    <property type="match status" value="1"/>
</dbReference>
<dbReference type="PANTHER" id="PTHR37984:SF5">
    <property type="entry name" value="PROTEIN NYNRIN-LIKE"/>
    <property type="match status" value="1"/>
</dbReference>
<dbReference type="InterPro" id="IPR036397">
    <property type="entry name" value="RNaseH_sf"/>
</dbReference>
<dbReference type="InterPro" id="IPR050951">
    <property type="entry name" value="Retrovirus_Pol_polyprotein"/>
</dbReference>
<dbReference type="GO" id="GO:0003723">
    <property type="term" value="F:RNA binding"/>
    <property type="evidence" value="ECO:0007669"/>
    <property type="project" value="UniProtKB-KW"/>
</dbReference>
<name>A0A9Q3PPW8_9BASI</name>
<evidence type="ECO:0000313" key="4">
    <source>
        <dbReference type="Proteomes" id="UP000765509"/>
    </source>
</evidence>
<dbReference type="InterPro" id="IPR012337">
    <property type="entry name" value="RNaseH-like_sf"/>
</dbReference>
<dbReference type="InterPro" id="IPR001584">
    <property type="entry name" value="Integrase_cat-core"/>
</dbReference>
<dbReference type="EMBL" id="AVOT02084904">
    <property type="protein sequence ID" value="MBW0569719.1"/>
    <property type="molecule type" value="Genomic_DNA"/>
</dbReference>
<keyword evidence="1" id="KW-0694">RNA-binding</keyword>
<dbReference type="Proteomes" id="UP000765509">
    <property type="component" value="Unassembled WGS sequence"/>
</dbReference>
<accession>A0A9Q3PPW8</accession>
<keyword evidence="4" id="KW-1185">Reference proteome</keyword>
<evidence type="ECO:0000313" key="3">
    <source>
        <dbReference type="EMBL" id="MBW0569719.1"/>
    </source>
</evidence>
<evidence type="ECO:0000256" key="1">
    <source>
        <dbReference type="ARBA" id="ARBA00022884"/>
    </source>
</evidence>
<dbReference type="PANTHER" id="PTHR37984">
    <property type="entry name" value="PROTEIN CBG26694"/>
    <property type="match status" value="1"/>
</dbReference>
<gene>
    <name evidence="3" type="ORF">O181_109434</name>
</gene>